<dbReference type="PANTHER" id="PTHR37809:SF1">
    <property type="entry name" value="RIBOSOMAL PROTEIN S12 METHYLTHIOTRANSFERASE ACCESSORY FACTOR YCAO"/>
    <property type="match status" value="1"/>
</dbReference>
<dbReference type="PROSITE" id="PS51664">
    <property type="entry name" value="YCAO"/>
    <property type="match status" value="1"/>
</dbReference>
<feature type="domain" description="YcaO" evidence="1">
    <location>
        <begin position="80"/>
        <end position="416"/>
    </location>
</feature>
<reference evidence="2" key="1">
    <citation type="submission" date="2020-11" db="EMBL/GenBank/DDBJ databases">
        <title>Nocardioides cynanchi sp. nov., isolated from soil of rhizosphere of Cynanchum wilfordii.</title>
        <authorList>
            <person name="Lee J.-S."/>
            <person name="Suh M.K."/>
            <person name="Kim J.-S."/>
        </authorList>
    </citation>
    <scope>NUCLEOTIDE SEQUENCE</scope>
    <source>
        <strain evidence="2">KCTC 19276</strain>
    </source>
</reference>
<evidence type="ECO:0000313" key="3">
    <source>
        <dbReference type="Proteomes" id="UP000660668"/>
    </source>
</evidence>
<protein>
    <submittedName>
        <fullName evidence="2">YcaO-like family protein</fullName>
    </submittedName>
</protein>
<dbReference type="EMBL" id="JADKPO010000056">
    <property type="protein sequence ID" value="MBF4770509.1"/>
    <property type="molecule type" value="Genomic_DNA"/>
</dbReference>
<proteinExistence type="predicted"/>
<dbReference type="RefSeq" id="WP_194698653.1">
    <property type="nucleotide sequence ID" value="NZ_JADKPO010000056.1"/>
</dbReference>
<accession>A0A930VMZ7</accession>
<evidence type="ECO:0000259" key="1">
    <source>
        <dbReference type="PROSITE" id="PS51664"/>
    </source>
</evidence>
<keyword evidence="3" id="KW-1185">Reference proteome</keyword>
<evidence type="ECO:0000313" key="2">
    <source>
        <dbReference type="EMBL" id="MBF4770509.1"/>
    </source>
</evidence>
<comment type="caution">
    <text evidence="2">The sequence shown here is derived from an EMBL/GenBank/DDBJ whole genome shotgun (WGS) entry which is preliminary data.</text>
</comment>
<dbReference type="NCBIfam" id="TIGR00702">
    <property type="entry name" value="YcaO-type kinase domain"/>
    <property type="match status" value="1"/>
</dbReference>
<organism evidence="2 3">
    <name type="scientific">Nocardioides agariphilus</name>
    <dbReference type="NCBI Taxonomy" id="433664"/>
    <lineage>
        <taxon>Bacteria</taxon>
        <taxon>Bacillati</taxon>
        <taxon>Actinomycetota</taxon>
        <taxon>Actinomycetes</taxon>
        <taxon>Propionibacteriales</taxon>
        <taxon>Nocardioidaceae</taxon>
        <taxon>Nocardioides</taxon>
    </lineage>
</organism>
<dbReference type="AlphaFoldDB" id="A0A930VMZ7"/>
<name>A0A930VMZ7_9ACTN</name>
<dbReference type="Pfam" id="PF02624">
    <property type="entry name" value="YcaO"/>
    <property type="match status" value="1"/>
</dbReference>
<sequence>MTTPAAAPIRYDGRDHAAAKHFVAGAHRAMPPEETLERVRPHLAKGGITRIADVTGLDTIGLPVAVATRPASGTLAVEGGKGATFAAAMASAAMEAIERFVAETFPIEKVWATTGEMADRLPCAVQEFPVSRHTSIATDRRYAWSMMRDLHDDAEWWVPSDLVVLPTGVMVPNLSHPWAAGSNGLASGNDLLEALCAGLYEVIERDATTCWRSAGSRGGVPLLVVDQDSLSGPVLPGLLDVLDRAGADAVIAWCPTDIGVPVAMAYVVDRERGIGLYQGYGCHLDPEIAVIRAVTEAVQSRTIIVSGARDDQLRPVYEAMKRSDVYAAAAVVDRQELVSLSDIPSLATPTFEGDVRVVLDRLARAGFHRVLARELDASQFEASVARVLVPGLAPHDFAWVDVGERARTFDAWAYVP</sequence>
<dbReference type="InterPro" id="IPR003776">
    <property type="entry name" value="YcaO-like_dom"/>
</dbReference>
<gene>
    <name evidence="2" type="ORF">ISU10_22275</name>
</gene>
<dbReference type="PANTHER" id="PTHR37809">
    <property type="entry name" value="RIBOSOMAL PROTEIN S12 METHYLTHIOTRANSFERASE ACCESSORY FACTOR YCAO"/>
    <property type="match status" value="1"/>
</dbReference>
<dbReference type="Gene3D" id="3.30.160.660">
    <property type="match status" value="1"/>
</dbReference>
<dbReference type="Proteomes" id="UP000660668">
    <property type="component" value="Unassembled WGS sequence"/>
</dbReference>